<comment type="caution">
    <text evidence="7">The sequence shown here is derived from an EMBL/GenBank/DDBJ whole genome shotgun (WGS) entry which is preliminary data.</text>
</comment>
<organism evidence="7 8">
    <name type="scientific">Dehalobacterium formicoaceticum</name>
    <dbReference type="NCBI Taxonomy" id="51515"/>
    <lineage>
        <taxon>Bacteria</taxon>
        <taxon>Bacillati</taxon>
        <taxon>Bacillota</taxon>
        <taxon>Clostridia</taxon>
        <taxon>Eubacteriales</taxon>
        <taxon>Peptococcaceae</taxon>
        <taxon>Dehalobacterium</taxon>
    </lineage>
</organism>
<dbReference type="InterPro" id="IPR052770">
    <property type="entry name" value="Cobalt_transport_CbiQ"/>
</dbReference>
<feature type="transmembrane region" description="Helical" evidence="6">
    <location>
        <begin position="66"/>
        <end position="86"/>
    </location>
</feature>
<feature type="transmembrane region" description="Helical" evidence="6">
    <location>
        <begin position="120"/>
        <end position="143"/>
    </location>
</feature>
<keyword evidence="3 6" id="KW-0812">Transmembrane</keyword>
<gene>
    <name evidence="7" type="primary">cbiQ</name>
    <name evidence="7" type="ORF">NVS47_04875</name>
</gene>
<dbReference type="Proteomes" id="UP001524944">
    <property type="component" value="Unassembled WGS sequence"/>
</dbReference>
<evidence type="ECO:0000256" key="2">
    <source>
        <dbReference type="ARBA" id="ARBA00022475"/>
    </source>
</evidence>
<evidence type="ECO:0000256" key="5">
    <source>
        <dbReference type="ARBA" id="ARBA00023136"/>
    </source>
</evidence>
<keyword evidence="4 6" id="KW-1133">Transmembrane helix</keyword>
<sequence>MFYVDQFVYTNKMRGIHPGEKFAFAMATLVICFTAHKPLIHLLIIGIMLGLLVFKARVPWRVVAKLMLVPLSFLLIGVVTIGVLIVDDPAGMLASLKLGRFYLGVTETSLAQSFSIMMRALSAVTCLYFIALTIPMIELIYLLQKMKVPAIFAELMMLMYRFIFVFVETAFNIYTAQSSRWGYCNFKRSIYSFGILFGNLCQKVFFKTKALYDCLLSRGYESELKVINPKYHFSLANIAVFSLIDLGLIILAFI</sequence>
<protein>
    <submittedName>
        <fullName evidence="7">Cobalt ECF transporter T component CbiQ</fullName>
    </submittedName>
</protein>
<proteinExistence type="predicted"/>
<feature type="transmembrane region" description="Helical" evidence="6">
    <location>
        <begin position="155"/>
        <end position="174"/>
    </location>
</feature>
<dbReference type="InterPro" id="IPR012809">
    <property type="entry name" value="ECF_CbiQ"/>
</dbReference>
<keyword evidence="8" id="KW-1185">Reference proteome</keyword>
<evidence type="ECO:0000313" key="8">
    <source>
        <dbReference type="Proteomes" id="UP001524944"/>
    </source>
</evidence>
<evidence type="ECO:0000313" key="7">
    <source>
        <dbReference type="EMBL" id="MCR6544856.1"/>
    </source>
</evidence>
<keyword evidence="5 6" id="KW-0472">Membrane</keyword>
<accession>A0ABT1Y586</accession>
<evidence type="ECO:0000256" key="6">
    <source>
        <dbReference type="SAM" id="Phobius"/>
    </source>
</evidence>
<evidence type="ECO:0000256" key="1">
    <source>
        <dbReference type="ARBA" id="ARBA00004651"/>
    </source>
</evidence>
<keyword evidence="2" id="KW-1003">Cell membrane</keyword>
<dbReference type="RefSeq" id="WP_089612412.1">
    <property type="nucleotide sequence ID" value="NZ_CP022121.1"/>
</dbReference>
<dbReference type="NCBIfam" id="TIGR02454">
    <property type="entry name" value="ECF_T_CbiQ"/>
    <property type="match status" value="1"/>
</dbReference>
<dbReference type="CDD" id="cd16914">
    <property type="entry name" value="EcfT"/>
    <property type="match status" value="1"/>
</dbReference>
<reference evidence="7 8" key="1">
    <citation type="submission" date="2022-08" db="EMBL/GenBank/DDBJ databases">
        <title>Proteogenomics of the novel Dehalobacterium formicoaceticum strain EZ94 highlights a key role of methyltransferases during anaerobic dichloromethane degradation.</title>
        <authorList>
            <person name="Wasmund K."/>
        </authorList>
    </citation>
    <scope>NUCLEOTIDE SEQUENCE [LARGE SCALE GENOMIC DNA]</scope>
    <source>
        <strain evidence="7 8">EZ94</strain>
    </source>
</reference>
<dbReference type="InterPro" id="IPR003339">
    <property type="entry name" value="ABC/ECF_trnsptr_transmembrane"/>
</dbReference>
<feature type="transmembrane region" description="Helical" evidence="6">
    <location>
        <begin position="231"/>
        <end position="253"/>
    </location>
</feature>
<dbReference type="PANTHER" id="PTHR43723:SF1">
    <property type="entry name" value="COBALT TRANSPORT PROTEIN CBIQ"/>
    <property type="match status" value="1"/>
</dbReference>
<evidence type="ECO:0000256" key="3">
    <source>
        <dbReference type="ARBA" id="ARBA00022692"/>
    </source>
</evidence>
<evidence type="ECO:0000256" key="4">
    <source>
        <dbReference type="ARBA" id="ARBA00022989"/>
    </source>
</evidence>
<dbReference type="Pfam" id="PF02361">
    <property type="entry name" value="CbiQ"/>
    <property type="match status" value="1"/>
</dbReference>
<feature type="transmembrane region" description="Helical" evidence="6">
    <location>
        <begin position="22"/>
        <end position="54"/>
    </location>
</feature>
<dbReference type="PANTHER" id="PTHR43723">
    <property type="entry name" value="COBALT TRANSPORT PROTEIN CBIQ"/>
    <property type="match status" value="1"/>
</dbReference>
<comment type="subcellular location">
    <subcellularLocation>
        <location evidence="1">Cell membrane</location>
        <topology evidence="1">Multi-pass membrane protein</topology>
    </subcellularLocation>
</comment>
<dbReference type="EMBL" id="JANPWE010000002">
    <property type="protein sequence ID" value="MCR6544856.1"/>
    <property type="molecule type" value="Genomic_DNA"/>
</dbReference>
<name>A0ABT1Y586_9FIRM</name>